<feature type="region of interest" description="Disordered" evidence="1">
    <location>
        <begin position="381"/>
        <end position="403"/>
    </location>
</feature>
<reference evidence="2 3" key="1">
    <citation type="submission" date="2017-03" db="EMBL/GenBank/DDBJ databases">
        <title>Genomes of endolithic fungi from Antarctica.</title>
        <authorList>
            <person name="Coleine C."/>
            <person name="Masonjones S."/>
            <person name="Stajich J.E."/>
        </authorList>
    </citation>
    <scope>NUCLEOTIDE SEQUENCE [LARGE SCALE GENOMIC DNA]</scope>
    <source>
        <strain evidence="2 3">CCFEE 5187</strain>
    </source>
</reference>
<evidence type="ECO:0000313" key="3">
    <source>
        <dbReference type="Proteomes" id="UP000308768"/>
    </source>
</evidence>
<proteinExistence type="predicted"/>
<organism evidence="2 3">
    <name type="scientific">Cryomyces minteri</name>
    <dbReference type="NCBI Taxonomy" id="331657"/>
    <lineage>
        <taxon>Eukaryota</taxon>
        <taxon>Fungi</taxon>
        <taxon>Dikarya</taxon>
        <taxon>Ascomycota</taxon>
        <taxon>Pezizomycotina</taxon>
        <taxon>Dothideomycetes</taxon>
        <taxon>Dothideomycetes incertae sedis</taxon>
        <taxon>Cryomyces</taxon>
    </lineage>
</organism>
<comment type="caution">
    <text evidence="2">The sequence shown here is derived from an EMBL/GenBank/DDBJ whole genome shotgun (WGS) entry which is preliminary data.</text>
</comment>
<dbReference type="PANTHER" id="PTHR36182:SF2">
    <property type="entry name" value="LYTIC POLYSACCHARIDE MONOOXYGENASE"/>
    <property type="match status" value="1"/>
</dbReference>
<evidence type="ECO:0000256" key="1">
    <source>
        <dbReference type="SAM" id="MobiDB-lite"/>
    </source>
</evidence>
<gene>
    <name evidence="2" type="ORF">B0A49_12108</name>
</gene>
<name>A0A4U0W334_9PEZI</name>
<dbReference type="OrthoDB" id="2342176at2759"/>
<feature type="region of interest" description="Disordered" evidence="1">
    <location>
        <begin position="275"/>
        <end position="313"/>
    </location>
</feature>
<accession>A0A4U0W334</accession>
<sequence length="481" mass="47665">MASSMSSSSSKSGVLGGRKISRFPYLGVVALLFLARPLSHVDAHMIMNTPTPYGISTLDNSPLKNVAIGSEGSDFPCKQRTGVYDIATMNNMAVGAPQTLSFKGSASHSGGSCQLSVSLDKEPTAKSTFKVIQSYVGGCPTTTGDNGGSNSFNFSMPQGVPNGVATLAWTWFNKAGNREIYMNCAPITVTGGASDNTMYNSLPDMFVINLPNTGATGCASEDNKDVVFPDPGKFVTTIASTALGTFSGAGCPAPTGGSGAESATSAAPSSAAAVSSSVPGMTASPSAYQPSASSSGGLPPGFSAPGSAQSSKAAGSTTYTTALSTVTVSPVPASSITPAPAQSSKAAGGVRTTYVTALATVTVTPSPAGAASSVVMSTPAAAPAAPSSAPSAAPQAPVSSSDSKTPCATDGAVVCNGASQFGLCDHGFVVWQPVAAGTSCMNGGIVKKRGLRLRAHGRLGAWHGEVGGSYAAAARSSAAGH</sequence>
<dbReference type="EMBL" id="NAJN01002170">
    <property type="protein sequence ID" value="TKA56527.1"/>
    <property type="molecule type" value="Genomic_DNA"/>
</dbReference>
<dbReference type="Proteomes" id="UP000308768">
    <property type="component" value="Unassembled WGS sequence"/>
</dbReference>
<evidence type="ECO:0000313" key="2">
    <source>
        <dbReference type="EMBL" id="TKA56527.1"/>
    </source>
</evidence>
<dbReference type="AlphaFoldDB" id="A0A4U0W334"/>
<dbReference type="Gene3D" id="2.70.50.70">
    <property type="match status" value="1"/>
</dbReference>
<dbReference type="PANTHER" id="PTHR36182">
    <property type="entry name" value="PROTEIN, PUTATIVE (AFU_ORTHOLOGUE AFUA_6G10930)-RELATED"/>
    <property type="match status" value="1"/>
</dbReference>
<keyword evidence="3" id="KW-1185">Reference proteome</keyword>
<dbReference type="STRING" id="331657.A0A4U0W334"/>
<protein>
    <recommendedName>
        <fullName evidence="4">Carbohydrate-binding module family 19 domain-containing protein</fullName>
    </recommendedName>
</protein>
<evidence type="ECO:0008006" key="4">
    <source>
        <dbReference type="Google" id="ProtNLM"/>
    </source>
</evidence>